<evidence type="ECO:0000259" key="12">
    <source>
        <dbReference type="Pfam" id="PF12693"/>
    </source>
</evidence>
<dbReference type="InterPro" id="IPR024230">
    <property type="entry name" value="GspL_cyto_dom"/>
</dbReference>
<dbReference type="eggNOG" id="COG3297">
    <property type="taxonomic scope" value="Bacteria"/>
</dbReference>
<dbReference type="SUPFAM" id="SSF53067">
    <property type="entry name" value="Actin-like ATPase domain"/>
    <property type="match status" value="2"/>
</dbReference>
<evidence type="ECO:0000259" key="11">
    <source>
        <dbReference type="Pfam" id="PF05134"/>
    </source>
</evidence>
<protein>
    <recommendedName>
        <fullName evidence="10">Type II secretion system protein L</fullName>
        <shortName evidence="10">T2SS protein L</shortName>
    </recommendedName>
</protein>
<dbReference type="InterPro" id="IPR043129">
    <property type="entry name" value="ATPase_NBD"/>
</dbReference>
<reference evidence="13 14" key="1">
    <citation type="journal article" date="2013" name="ISME J.">
        <title>Comparative genomics of pathogenic lineages of Vibrio nigripulchritudo identifies virulence-associated traits.</title>
        <authorList>
            <person name="Goudenege D."/>
            <person name="Labreuche Y."/>
            <person name="Krin E."/>
            <person name="Ansquer D."/>
            <person name="Mangenot S."/>
            <person name="Calteau A."/>
            <person name="Medigue C."/>
            <person name="Mazel D."/>
            <person name="Polz M.F."/>
            <person name="Le Roux F."/>
        </authorList>
    </citation>
    <scope>NUCLEOTIDE SEQUENCE [LARGE SCALE GENOMIC DNA]</scope>
    <source>
        <strain evidence="14">SnF1</strain>
    </source>
</reference>
<dbReference type="Gene3D" id="3.30.420.380">
    <property type="match status" value="1"/>
</dbReference>
<keyword evidence="9" id="KW-0472">Membrane</keyword>
<comment type="function">
    <text evidence="10">Inner membrane component of the type II secretion system required for the energy-dependent secretion of extracellular factors such as proteases and toxins from the periplasm.</text>
</comment>
<keyword evidence="6" id="KW-0812">Transmembrane</keyword>
<dbReference type="Pfam" id="PF05134">
    <property type="entry name" value="T2SSL"/>
    <property type="match status" value="1"/>
</dbReference>
<keyword evidence="3 10" id="KW-0813">Transport</keyword>
<dbReference type="PATRIC" id="fig|1260221.3.peg.3199"/>
<keyword evidence="7 10" id="KW-0653">Protein transport</keyword>
<name>U4K280_9VIBR</name>
<dbReference type="KEGG" id="vni:VIBNI_A3371"/>
<dbReference type="Gene3D" id="3.30.1360.100">
    <property type="entry name" value="General secretion pathway protein M, EpsM"/>
    <property type="match status" value="1"/>
</dbReference>
<dbReference type="Pfam" id="PF12693">
    <property type="entry name" value="GspL_C"/>
    <property type="match status" value="1"/>
</dbReference>
<dbReference type="InterPro" id="IPR025691">
    <property type="entry name" value="GspL_pp_dom"/>
</dbReference>
<feature type="domain" description="GspL periplasmic" evidence="12">
    <location>
        <begin position="262"/>
        <end position="420"/>
    </location>
</feature>
<dbReference type="PIRSF" id="PIRSF015761">
    <property type="entry name" value="Protein_L"/>
    <property type="match status" value="1"/>
</dbReference>
<comment type="similarity">
    <text evidence="2 10">Belongs to the GSP L family.</text>
</comment>
<dbReference type="GO" id="GO:0015627">
    <property type="term" value="C:type II protein secretion system complex"/>
    <property type="evidence" value="ECO:0007669"/>
    <property type="project" value="InterPro"/>
</dbReference>
<dbReference type="GO" id="GO:0009276">
    <property type="term" value="C:Gram-negative-bacterium-type cell wall"/>
    <property type="evidence" value="ECO:0007669"/>
    <property type="project" value="InterPro"/>
</dbReference>
<dbReference type="CDD" id="cd24017">
    <property type="entry name" value="ASKHA_T2SSL_N"/>
    <property type="match status" value="1"/>
</dbReference>
<evidence type="ECO:0000256" key="9">
    <source>
        <dbReference type="ARBA" id="ARBA00023136"/>
    </source>
</evidence>
<evidence type="ECO:0000256" key="1">
    <source>
        <dbReference type="ARBA" id="ARBA00004377"/>
    </source>
</evidence>
<evidence type="ECO:0000256" key="7">
    <source>
        <dbReference type="ARBA" id="ARBA00022927"/>
    </source>
</evidence>
<evidence type="ECO:0000256" key="2">
    <source>
        <dbReference type="ARBA" id="ARBA00005318"/>
    </source>
</evidence>
<keyword evidence="4" id="KW-1003">Cell membrane</keyword>
<dbReference type="EMBL" id="FO203526">
    <property type="protein sequence ID" value="CCO59361.1"/>
    <property type="molecule type" value="Genomic_DNA"/>
</dbReference>
<keyword evidence="5" id="KW-0997">Cell inner membrane</keyword>
<feature type="domain" description="GspL cytoplasmic actin-ATPase-like" evidence="11">
    <location>
        <begin position="9"/>
        <end position="256"/>
    </location>
</feature>
<accession>U4K280</accession>
<dbReference type="STRING" id="28173.VIBNI_A3371"/>
<evidence type="ECO:0000256" key="6">
    <source>
        <dbReference type="ARBA" id="ARBA00022692"/>
    </source>
</evidence>
<evidence type="ECO:0000256" key="8">
    <source>
        <dbReference type="ARBA" id="ARBA00022989"/>
    </source>
</evidence>
<evidence type="ECO:0000313" key="13">
    <source>
        <dbReference type="EMBL" id="CCO59361.1"/>
    </source>
</evidence>
<proteinExistence type="inferred from homology"/>
<evidence type="ECO:0000256" key="3">
    <source>
        <dbReference type="ARBA" id="ARBA00022448"/>
    </source>
</evidence>
<comment type="subcellular location">
    <subcellularLocation>
        <location evidence="1">Cell inner membrane</location>
        <topology evidence="1">Single-pass membrane protein</topology>
    </subcellularLocation>
</comment>
<sequence>MEESVSEFLTVRISSQADAPIQWLVWSPGQQEVIASGELSHRNQLGEIASYAHQRPTIVLLASSDVLLKEVDIPAGGARQLNTMLPFLVEDDVAQDVDDLHFTVLNKRGAKADVAAVDSGFLETLLDELKAHQINVRQVLPDCLAMPWQKDEISALEIDGQWVFRQEQYSGFSVQSDWLSLLPAEVFQLHTEESESESEEQSDAVEKRVATFTPLPQNHESLPGRWQNGKAELVMSLLTQGAIASKANLLTGTFKPSSSLTKYWKVWQKAAVAAVLLLVVLTTQNVLQVNAFEAQAAQYRAESERIFREVFPDKRKIPTVSYLKRQMRNEEARLSGGGSDESMLIWLSKLPEALKKNGAIDVLSVKYDGSRDEIRIQAKSKDFQTFESARAELAQLFDVEQGQLNRSGTEVFGSYVIRRKP</sequence>
<dbReference type="NCBIfam" id="TIGR01709">
    <property type="entry name" value="typeII_sec_gspL"/>
    <property type="match status" value="1"/>
</dbReference>
<dbReference type="GO" id="GO:0015628">
    <property type="term" value="P:protein secretion by the type II secretion system"/>
    <property type="evidence" value="ECO:0007669"/>
    <property type="project" value="InterPro"/>
</dbReference>
<dbReference type="AlphaFoldDB" id="U4K280"/>
<dbReference type="Proteomes" id="UP000016895">
    <property type="component" value="Chromosome 1"/>
</dbReference>
<evidence type="ECO:0000256" key="5">
    <source>
        <dbReference type="ARBA" id="ARBA00022519"/>
    </source>
</evidence>
<evidence type="ECO:0000256" key="10">
    <source>
        <dbReference type="PIRNR" id="PIRNR015761"/>
    </source>
</evidence>
<keyword evidence="8" id="KW-1133">Transmembrane helix</keyword>
<evidence type="ECO:0000256" key="4">
    <source>
        <dbReference type="ARBA" id="ARBA00022475"/>
    </source>
</evidence>
<dbReference type="GO" id="GO:0005886">
    <property type="term" value="C:plasma membrane"/>
    <property type="evidence" value="ECO:0007669"/>
    <property type="project" value="UniProtKB-SubCell"/>
</dbReference>
<evidence type="ECO:0000313" key="14">
    <source>
        <dbReference type="Proteomes" id="UP000016895"/>
    </source>
</evidence>
<organism evidence="13 14">
    <name type="scientific">Vibrio nigripulchritudo</name>
    <dbReference type="NCBI Taxonomy" id="28173"/>
    <lineage>
        <taxon>Bacteria</taxon>
        <taxon>Pseudomonadati</taxon>
        <taxon>Pseudomonadota</taxon>
        <taxon>Gammaproteobacteria</taxon>
        <taxon>Vibrionales</taxon>
        <taxon>Vibrionaceae</taxon>
        <taxon>Vibrio</taxon>
    </lineage>
</organism>
<dbReference type="InterPro" id="IPR007812">
    <property type="entry name" value="T2SS_protein-GspL"/>
</dbReference>
<gene>
    <name evidence="13" type="primary">epsL</name>
    <name evidence="13" type="ORF">VIBNI_A3371</name>
</gene>
<keyword evidence="14" id="KW-1185">Reference proteome</keyword>
<dbReference type="Gene3D" id="3.30.420.370">
    <property type="match status" value="1"/>
</dbReference>